<dbReference type="AlphaFoldDB" id="A0A7U5RV20"/>
<accession>A0A7U5RV20</accession>
<organism evidence="1 2">
    <name type="scientific">Mycobacterium intracellulare subsp. chimaera</name>
    <dbReference type="NCBI Taxonomy" id="222805"/>
    <lineage>
        <taxon>Bacteria</taxon>
        <taxon>Bacillati</taxon>
        <taxon>Actinomycetota</taxon>
        <taxon>Actinomycetes</taxon>
        <taxon>Mycobacteriales</taxon>
        <taxon>Mycobacteriaceae</taxon>
        <taxon>Mycobacterium</taxon>
        <taxon>Mycobacterium avium complex (MAC)</taxon>
    </lineage>
</organism>
<dbReference type="EMBL" id="CP015267">
    <property type="protein sequence ID" value="ASL14379.1"/>
    <property type="molecule type" value="Genomic_DNA"/>
</dbReference>
<name>A0A7U5RV20_MYCIT</name>
<evidence type="ECO:0000313" key="2">
    <source>
        <dbReference type="Proteomes" id="UP000198286"/>
    </source>
</evidence>
<protein>
    <submittedName>
        <fullName evidence="1">Uncharacterized protein</fullName>
    </submittedName>
</protein>
<evidence type="ECO:0000313" key="1">
    <source>
        <dbReference type="EMBL" id="ASL14379.1"/>
    </source>
</evidence>
<sequence length="83" mass="8661">MQVQHRRQVVVVAPARLGAGTLEPLPVLVGAGNVGEVGDMELRGFLIHAIEDVMSAVSCRTNFPVSGASPYGKEMCVIASAKA</sequence>
<proteinExistence type="predicted"/>
<dbReference type="Proteomes" id="UP000198286">
    <property type="component" value="Chromosome"/>
</dbReference>
<reference evidence="1 2" key="1">
    <citation type="journal article" date="2017" name="Lancet Infect. Dis.">
        <title>Global outbreak of severe Mycobacterium chimaera disease after cardiac surgery: a molecular epidemiological study.</title>
        <authorList>
            <person name="van Ingen J."/>
            <person name="Kohl T."/>
            <person name="Kranzer K."/>
            <person name="Hasse B."/>
            <person name="Keller P."/>
            <person name="Szafranska A."/>
            <person name="Hillemann D."/>
            <person name="Chand M."/>
            <person name="Schreiber P."/>
            <person name="Sommerstein R."/>
            <person name="Berger C."/>
            <person name="Genoni M."/>
            <person name="Ruegg C."/>
            <person name="Troillet N."/>
            <person name="Widmer A.F."/>
            <person name="Becker S.L."/>
            <person name="Herrmann M."/>
            <person name="Eckmanns T."/>
            <person name="Haller S."/>
            <person name="Hoeller C."/>
            <person name="Debast S.B."/>
            <person name="Wolfhagen M.J."/>
            <person name="Hopman J."/>
            <person name="Kluytmans J."/>
            <person name="Langelaar M."/>
            <person name="Notermans D.W."/>
            <person name="ten Oever J."/>
            <person name="van den Barselaar P."/>
            <person name="Vonk A.B.A."/>
            <person name="Vos M.C."/>
            <person name="Ahmed N."/>
            <person name="Brown T."/>
            <person name="Crook D."/>
            <person name="Lamagni T."/>
            <person name="Phin N."/>
            <person name="Smith E.G."/>
            <person name="Zambon M."/>
            <person name="Serr A."/>
            <person name="Goetting T."/>
            <person name="Ebner W."/>
            <person name="Thuermer A."/>
            <person name="Utpatel C."/>
            <person name="Sproer C."/>
            <person name="Bunk B."/>
            <person name="Nubel U."/>
            <person name="Bloemberg G."/>
            <person name="Bottger E."/>
            <person name="Niemann S."/>
            <person name="Wagner D."/>
            <person name="Sax H."/>
        </authorList>
    </citation>
    <scope>NUCLEOTIDE SEQUENCE [LARGE SCALE GENOMIC DNA]</scope>
    <source>
        <strain evidence="1 2">ZUERICH-2</strain>
    </source>
</reference>
<gene>
    <name evidence="1" type="ORF">MYCOZU2_01958</name>
</gene>